<evidence type="ECO:0000256" key="3">
    <source>
        <dbReference type="ARBA" id="ARBA00022801"/>
    </source>
</evidence>
<dbReference type="Gene3D" id="2.30.42.10">
    <property type="match status" value="1"/>
</dbReference>
<dbReference type="AlphaFoldDB" id="A0A1H1VKS6"/>
<feature type="region of interest" description="Disordered" evidence="4">
    <location>
        <begin position="1"/>
        <end position="73"/>
    </location>
</feature>
<protein>
    <submittedName>
        <fullName evidence="6">Putative serine protease PepD</fullName>
    </submittedName>
</protein>
<feature type="region of interest" description="Disordered" evidence="4">
    <location>
        <begin position="441"/>
        <end position="470"/>
    </location>
</feature>
<dbReference type="SMART" id="SM00228">
    <property type="entry name" value="PDZ"/>
    <property type="match status" value="1"/>
</dbReference>
<dbReference type="PANTHER" id="PTHR43343:SF3">
    <property type="entry name" value="PROTEASE DO-LIKE 8, CHLOROPLASTIC"/>
    <property type="match status" value="1"/>
</dbReference>
<dbReference type="PANTHER" id="PTHR43343">
    <property type="entry name" value="PEPTIDASE S12"/>
    <property type="match status" value="1"/>
</dbReference>
<dbReference type="InterPro" id="IPR043504">
    <property type="entry name" value="Peptidase_S1_PA_chymotrypsin"/>
</dbReference>
<dbReference type="InterPro" id="IPR051201">
    <property type="entry name" value="Chloro_Bact_Ser_Proteases"/>
</dbReference>
<feature type="region of interest" description="Disordered" evidence="4">
    <location>
        <begin position="112"/>
        <end position="131"/>
    </location>
</feature>
<keyword evidence="7" id="KW-1185">Reference proteome</keyword>
<dbReference type="Pfam" id="PF13365">
    <property type="entry name" value="Trypsin_2"/>
    <property type="match status" value="1"/>
</dbReference>
<keyword evidence="2 6" id="KW-0645">Protease</keyword>
<organism evidence="6 7">
    <name type="scientific">Paraoerskovia marina</name>
    <dbReference type="NCBI Taxonomy" id="545619"/>
    <lineage>
        <taxon>Bacteria</taxon>
        <taxon>Bacillati</taxon>
        <taxon>Actinomycetota</taxon>
        <taxon>Actinomycetes</taxon>
        <taxon>Micrococcales</taxon>
        <taxon>Cellulomonadaceae</taxon>
        <taxon>Paraoerskovia</taxon>
    </lineage>
</organism>
<dbReference type="InterPro" id="IPR001940">
    <property type="entry name" value="Peptidase_S1C"/>
</dbReference>
<evidence type="ECO:0000256" key="1">
    <source>
        <dbReference type="ARBA" id="ARBA00010541"/>
    </source>
</evidence>
<evidence type="ECO:0000313" key="6">
    <source>
        <dbReference type="EMBL" id="SDS84639.1"/>
    </source>
</evidence>
<dbReference type="GO" id="GO:0006508">
    <property type="term" value="P:proteolysis"/>
    <property type="evidence" value="ECO:0007669"/>
    <property type="project" value="UniProtKB-KW"/>
</dbReference>
<dbReference type="InterPro" id="IPR001478">
    <property type="entry name" value="PDZ"/>
</dbReference>
<evidence type="ECO:0000256" key="4">
    <source>
        <dbReference type="SAM" id="MobiDB-lite"/>
    </source>
</evidence>
<dbReference type="InterPro" id="IPR009003">
    <property type="entry name" value="Peptidase_S1_PA"/>
</dbReference>
<dbReference type="Proteomes" id="UP000185663">
    <property type="component" value="Chromosome I"/>
</dbReference>
<feature type="domain" description="PDZ" evidence="5">
    <location>
        <begin position="342"/>
        <end position="429"/>
    </location>
</feature>
<dbReference type="PROSITE" id="PS50106">
    <property type="entry name" value="PDZ"/>
    <property type="match status" value="1"/>
</dbReference>
<dbReference type="GO" id="GO:0004252">
    <property type="term" value="F:serine-type endopeptidase activity"/>
    <property type="evidence" value="ECO:0007669"/>
    <property type="project" value="InterPro"/>
</dbReference>
<keyword evidence="3" id="KW-0378">Hydrolase</keyword>
<gene>
    <name evidence="6" type="ORF">SAMN04489860_2519</name>
</gene>
<feature type="compositionally biased region" description="Low complexity" evidence="4">
    <location>
        <begin position="41"/>
        <end position="54"/>
    </location>
</feature>
<feature type="compositionally biased region" description="Pro residues" evidence="4">
    <location>
        <begin position="21"/>
        <end position="35"/>
    </location>
</feature>
<dbReference type="eggNOG" id="COG0265">
    <property type="taxonomic scope" value="Bacteria"/>
</dbReference>
<name>A0A1H1VKS6_9CELL</name>
<dbReference type="Pfam" id="PF13180">
    <property type="entry name" value="PDZ_2"/>
    <property type="match status" value="1"/>
</dbReference>
<evidence type="ECO:0000259" key="5">
    <source>
        <dbReference type="PROSITE" id="PS50106"/>
    </source>
</evidence>
<proteinExistence type="inferred from homology"/>
<dbReference type="SUPFAM" id="SSF50156">
    <property type="entry name" value="PDZ domain-like"/>
    <property type="match status" value="1"/>
</dbReference>
<dbReference type="Gene3D" id="2.40.10.10">
    <property type="entry name" value="Trypsin-like serine proteases"/>
    <property type="match status" value="2"/>
</dbReference>
<evidence type="ECO:0000313" key="7">
    <source>
        <dbReference type="Proteomes" id="UP000185663"/>
    </source>
</evidence>
<dbReference type="InterPro" id="IPR036034">
    <property type="entry name" value="PDZ_sf"/>
</dbReference>
<dbReference type="PRINTS" id="PR00834">
    <property type="entry name" value="PROTEASES2C"/>
</dbReference>
<dbReference type="STRING" id="545619.SAMN04489860_2519"/>
<dbReference type="RefSeq" id="WP_231959218.1">
    <property type="nucleotide sequence ID" value="NZ_LT629776.1"/>
</dbReference>
<sequence length="481" mass="49058">MSDQQQPGGPDEHPQPDTTQPVPPVPPEPSAPEPTPTYADGATPPAGPQQTQQPSYPPYQEDHWAQQPYTPVQEQPAKKKTWIPITAAVVAALVVGGLGTAAALDAFDDDSSSSLATVGENEDRSDVDGPVEANGETPDWEAVSAAVAPSVVSIQVSSGQSGAEGSGVVMDDEGHVLTNNHVVSGADQVQVTLSDGTLYPAEIVGTDDATDLAVVQIQDPPDDLTPATFGDSDGIEVGEPVMAVGNPLGLANTATTGIVSAIDRPVQASGEDGSTTVVTNAIQIDAAVNPGNSGGPLFDSEGRVIGITSSIATLSDGTSQSGSIGLGFAIPVNLALDVGEQLIESGSAEHAFLGVTLADTTVTADGVTRLGTEVGEVTPGSAADEGGIQAGDVIVAIDGDPVSGAASLTGYVRERRAGEVSTITLVRDGKTQDVDVTFQTRAAEEEAEESPNTPNPDEEGDGSQIPDEIPDWLRDLLEQRG</sequence>
<dbReference type="SUPFAM" id="SSF50494">
    <property type="entry name" value="Trypsin-like serine proteases"/>
    <property type="match status" value="1"/>
</dbReference>
<dbReference type="EMBL" id="LT629776">
    <property type="protein sequence ID" value="SDS84639.1"/>
    <property type="molecule type" value="Genomic_DNA"/>
</dbReference>
<comment type="similarity">
    <text evidence="1">Belongs to the peptidase S1C family.</text>
</comment>
<evidence type="ECO:0000256" key="2">
    <source>
        <dbReference type="ARBA" id="ARBA00022670"/>
    </source>
</evidence>
<reference evidence="6 7" key="1">
    <citation type="submission" date="2016-10" db="EMBL/GenBank/DDBJ databases">
        <authorList>
            <person name="de Groot N.N."/>
        </authorList>
    </citation>
    <scope>NUCLEOTIDE SEQUENCE [LARGE SCALE GENOMIC DNA]</scope>
    <source>
        <strain evidence="6 7">DSM 22126</strain>
    </source>
</reference>
<accession>A0A1H1VKS6</accession>